<dbReference type="PANTHER" id="PTHR42985">
    <property type="entry name" value="SODIUM-COUPLED MONOCARBOXYLATE TRANSPORTER"/>
    <property type="match status" value="1"/>
</dbReference>
<evidence type="ECO:0000256" key="4">
    <source>
        <dbReference type="ARBA" id="ARBA00022475"/>
    </source>
</evidence>
<evidence type="ECO:0000256" key="7">
    <source>
        <dbReference type="ARBA" id="ARBA00023053"/>
    </source>
</evidence>
<feature type="transmembrane region" description="Helical" evidence="12">
    <location>
        <begin position="555"/>
        <end position="584"/>
    </location>
</feature>
<keyword evidence="6 12" id="KW-1133">Transmembrane helix</keyword>
<dbReference type="OrthoDB" id="6132759at2759"/>
<sequence length="824" mass="90224">MKSFLAVTMAVVAMAWSWGGSSGCSDSEPGSTPRSLTVFEMLNPMRIFHKLVESIKLVFGRAVPSFLVGVLSALKTALGYLLGYRYAQPPKERLFSPPTIVVPGNPILSSVLFDKYAPTPYGLPNGGYPMEPNPFWSPRRFNGMPVNNDRLSDRSDTQSEKRTSGHESTAKDVPGQTKLAKSLEKVILKQTTAKRPLRLADRSYHHRSPTSSSINDTMEMPICLDAGGSFHWVDYTILASVLLGTVAIGMFYAWTGPKSETSEDFLLGGGSMGTVPMALSLAAGFITAIELLGNPAEMYSSGTQFCVIALTLFFVAPITSYLYLPVFFKLQFTSAYEYLEMRFNKFTRSLAALIYVLQMTLYTSVAVYAPALALSHVTGLNTYLAVTVVYLICILYSSQGGLKAVIMTDTFQALVLILSILLVLVIGYNKEGGYDAIYQANLETGRIEFFNMSPNPTIRHSFWSVLIGGTFYWLTMYCSNQASIQKYLSVDSLASSQRAIWAGSMGVLIIFIINFCTGLVLFKHYEHCDPMQSHEIHAMDEILPLYVMNTQSHLIGIPGLFVSGIFAASLGTVAAAISSLAAVCMKDVFSSLFNMNIPDNKGASISKWLSLFFGLLSFGLVFIVEQLGSVLEVALSFNGITGGVTLGLFSLGMFFPWANAKGAMAGGISGLALVGWIGFGAQAYVLRGGQLYDDDKPVSIDGCSCLNATTAIHSEDAHHEEPFWVYKISYLWYSVIGWVVTIVVGMLVSWSTGFEKPSNIDQAYISPPINRLLSSLPYEWKVKLDIIIENKEPAPITIISRDDLRGHINLGLSLESENSPVRHK</sequence>
<keyword evidence="3" id="KW-0813">Transport</keyword>
<proteinExistence type="inferred from homology"/>
<dbReference type="InterPro" id="IPR038377">
    <property type="entry name" value="Na/Glc_symporter_sf"/>
</dbReference>
<evidence type="ECO:0000313" key="15">
    <source>
        <dbReference type="Proteomes" id="UP000466442"/>
    </source>
</evidence>
<dbReference type="PANTHER" id="PTHR42985:SF39">
    <property type="entry name" value="GH10366P"/>
    <property type="match status" value="1"/>
</dbReference>
<feature type="transmembrane region" description="Helical" evidence="12">
    <location>
        <begin position="605"/>
        <end position="624"/>
    </location>
</feature>
<name>A0A6A4J0C9_APOLU</name>
<feature type="transmembrane region" description="Helical" evidence="12">
    <location>
        <begin position="265"/>
        <end position="289"/>
    </location>
</feature>
<evidence type="ECO:0000256" key="5">
    <source>
        <dbReference type="ARBA" id="ARBA00022692"/>
    </source>
</evidence>
<keyword evidence="4" id="KW-1003">Cell membrane</keyword>
<dbReference type="Pfam" id="PF00474">
    <property type="entry name" value="SSF"/>
    <property type="match status" value="1"/>
</dbReference>
<feature type="region of interest" description="Disordered" evidence="11">
    <location>
        <begin position="146"/>
        <end position="176"/>
    </location>
</feature>
<keyword evidence="15" id="KW-1185">Reference proteome</keyword>
<dbReference type="NCBIfam" id="TIGR00813">
    <property type="entry name" value="sss"/>
    <property type="match status" value="1"/>
</dbReference>
<evidence type="ECO:0000313" key="14">
    <source>
        <dbReference type="EMBL" id="KAF6198462.1"/>
    </source>
</evidence>
<gene>
    <name evidence="14" type="ORF">GE061_008210</name>
</gene>
<evidence type="ECO:0000256" key="11">
    <source>
        <dbReference type="SAM" id="MobiDB-lite"/>
    </source>
</evidence>
<feature type="transmembrane region" description="Helical" evidence="12">
    <location>
        <begin position="499"/>
        <end position="522"/>
    </location>
</feature>
<keyword evidence="13" id="KW-0732">Signal</keyword>
<dbReference type="PROSITE" id="PS50283">
    <property type="entry name" value="NA_SOLUT_SYMP_3"/>
    <property type="match status" value="1"/>
</dbReference>
<feature type="transmembrane region" description="Helical" evidence="12">
    <location>
        <begin position="349"/>
        <end position="374"/>
    </location>
</feature>
<evidence type="ECO:0000256" key="1">
    <source>
        <dbReference type="ARBA" id="ARBA00004651"/>
    </source>
</evidence>
<keyword evidence="7" id="KW-0915">Sodium</keyword>
<feature type="transmembrane region" description="Helical" evidence="12">
    <location>
        <begin position="301"/>
        <end position="328"/>
    </location>
</feature>
<feature type="transmembrane region" description="Helical" evidence="12">
    <location>
        <begin position="730"/>
        <end position="750"/>
    </location>
</feature>
<feature type="compositionally biased region" description="Basic and acidic residues" evidence="11">
    <location>
        <begin position="150"/>
        <end position="170"/>
    </location>
</feature>
<feature type="transmembrane region" description="Helical" evidence="12">
    <location>
        <begin position="636"/>
        <end position="655"/>
    </location>
</feature>
<feature type="transmembrane region" description="Helical" evidence="12">
    <location>
        <begin position="232"/>
        <end position="253"/>
    </location>
</feature>
<accession>A0A6A4J0C9</accession>
<evidence type="ECO:0000256" key="2">
    <source>
        <dbReference type="ARBA" id="ARBA00006434"/>
    </source>
</evidence>
<dbReference type="GO" id="GO:0006814">
    <property type="term" value="P:sodium ion transport"/>
    <property type="evidence" value="ECO:0007669"/>
    <property type="project" value="UniProtKB-KW"/>
</dbReference>
<feature type="chain" id="PRO_5043579652" evidence="13">
    <location>
        <begin position="24"/>
        <end position="824"/>
    </location>
</feature>
<dbReference type="Gene3D" id="1.20.1730.10">
    <property type="entry name" value="Sodium/glucose cotransporter"/>
    <property type="match status" value="1"/>
</dbReference>
<evidence type="ECO:0000256" key="10">
    <source>
        <dbReference type="ARBA" id="ARBA00023201"/>
    </source>
</evidence>
<evidence type="ECO:0000256" key="8">
    <source>
        <dbReference type="ARBA" id="ARBA00023065"/>
    </source>
</evidence>
<dbReference type="Proteomes" id="UP000466442">
    <property type="component" value="Linkage Group LG16"/>
</dbReference>
<keyword evidence="9 12" id="KW-0472">Membrane</keyword>
<dbReference type="InterPro" id="IPR051163">
    <property type="entry name" value="Sodium:Solute_Symporter_SSF"/>
</dbReference>
<feature type="transmembrane region" description="Helical" evidence="12">
    <location>
        <begin position="460"/>
        <end position="478"/>
    </location>
</feature>
<organism evidence="14 15">
    <name type="scientific">Apolygus lucorum</name>
    <name type="common">Small green plant bug</name>
    <name type="synonym">Lygocoris lucorum</name>
    <dbReference type="NCBI Taxonomy" id="248454"/>
    <lineage>
        <taxon>Eukaryota</taxon>
        <taxon>Metazoa</taxon>
        <taxon>Ecdysozoa</taxon>
        <taxon>Arthropoda</taxon>
        <taxon>Hexapoda</taxon>
        <taxon>Insecta</taxon>
        <taxon>Pterygota</taxon>
        <taxon>Neoptera</taxon>
        <taxon>Paraneoptera</taxon>
        <taxon>Hemiptera</taxon>
        <taxon>Heteroptera</taxon>
        <taxon>Panheteroptera</taxon>
        <taxon>Cimicomorpha</taxon>
        <taxon>Miridae</taxon>
        <taxon>Mirini</taxon>
        <taxon>Apolygus</taxon>
    </lineage>
</organism>
<comment type="subcellular location">
    <subcellularLocation>
        <location evidence="1">Cell membrane</location>
        <topology evidence="1">Multi-pass membrane protein</topology>
    </subcellularLocation>
</comment>
<reference evidence="14" key="1">
    <citation type="journal article" date="2021" name="Mol. Ecol. Resour.">
        <title>Apolygus lucorum genome provides insights into omnivorousness and mesophyll feeding.</title>
        <authorList>
            <person name="Liu Y."/>
            <person name="Liu H."/>
            <person name="Wang H."/>
            <person name="Huang T."/>
            <person name="Liu B."/>
            <person name="Yang B."/>
            <person name="Yin L."/>
            <person name="Li B."/>
            <person name="Zhang Y."/>
            <person name="Zhang S."/>
            <person name="Jiang F."/>
            <person name="Zhang X."/>
            <person name="Ren Y."/>
            <person name="Wang B."/>
            <person name="Wang S."/>
            <person name="Lu Y."/>
            <person name="Wu K."/>
            <person name="Fan W."/>
            <person name="Wang G."/>
        </authorList>
    </citation>
    <scope>NUCLEOTIDE SEQUENCE</scope>
    <source>
        <strain evidence="14">12Hb</strain>
    </source>
</reference>
<dbReference type="CDD" id="cd11492">
    <property type="entry name" value="SLC5sbd_NIS-SMVT"/>
    <property type="match status" value="1"/>
</dbReference>
<evidence type="ECO:0000256" key="9">
    <source>
        <dbReference type="ARBA" id="ARBA00023136"/>
    </source>
</evidence>
<comment type="caution">
    <text evidence="14">The sequence shown here is derived from an EMBL/GenBank/DDBJ whole genome shotgun (WGS) entry which is preliminary data.</text>
</comment>
<dbReference type="InterPro" id="IPR001734">
    <property type="entry name" value="Na/solute_symporter"/>
</dbReference>
<dbReference type="AlphaFoldDB" id="A0A6A4J0C9"/>
<feature type="transmembrane region" description="Helical" evidence="12">
    <location>
        <begin position="662"/>
        <end position="685"/>
    </location>
</feature>
<protein>
    <submittedName>
        <fullName evidence="14">Uncharacterized protein</fullName>
    </submittedName>
</protein>
<keyword evidence="8" id="KW-0406">Ion transport</keyword>
<evidence type="ECO:0000256" key="3">
    <source>
        <dbReference type="ARBA" id="ARBA00022448"/>
    </source>
</evidence>
<evidence type="ECO:0000256" key="12">
    <source>
        <dbReference type="SAM" id="Phobius"/>
    </source>
</evidence>
<evidence type="ECO:0000256" key="6">
    <source>
        <dbReference type="ARBA" id="ARBA00022989"/>
    </source>
</evidence>
<feature type="signal peptide" evidence="13">
    <location>
        <begin position="1"/>
        <end position="23"/>
    </location>
</feature>
<dbReference type="GO" id="GO:0005886">
    <property type="term" value="C:plasma membrane"/>
    <property type="evidence" value="ECO:0007669"/>
    <property type="project" value="UniProtKB-SubCell"/>
</dbReference>
<evidence type="ECO:0000256" key="13">
    <source>
        <dbReference type="SAM" id="SignalP"/>
    </source>
</evidence>
<keyword evidence="10" id="KW-0739">Sodium transport</keyword>
<feature type="transmembrane region" description="Helical" evidence="12">
    <location>
        <begin position="410"/>
        <end position="428"/>
    </location>
</feature>
<keyword evidence="5 12" id="KW-0812">Transmembrane</keyword>
<dbReference type="GO" id="GO:0015293">
    <property type="term" value="F:symporter activity"/>
    <property type="evidence" value="ECO:0007669"/>
    <property type="project" value="TreeGrafter"/>
</dbReference>
<feature type="transmembrane region" description="Helical" evidence="12">
    <location>
        <begin position="380"/>
        <end position="398"/>
    </location>
</feature>
<dbReference type="PROSITE" id="PS51257">
    <property type="entry name" value="PROKAR_LIPOPROTEIN"/>
    <property type="match status" value="1"/>
</dbReference>
<dbReference type="EMBL" id="WIXP02000016">
    <property type="protein sequence ID" value="KAF6198462.1"/>
    <property type="molecule type" value="Genomic_DNA"/>
</dbReference>
<comment type="similarity">
    <text evidence="2">Belongs to the sodium:solute symporter (SSF) (TC 2.A.21) family.</text>
</comment>